<dbReference type="Gene3D" id="3.40.710.10">
    <property type="entry name" value="DD-peptidase/beta-lactamase superfamily"/>
    <property type="match status" value="1"/>
</dbReference>
<dbReference type="PANTHER" id="PTHR43283:SF14">
    <property type="entry name" value="BLL8153 PROTEIN"/>
    <property type="match status" value="1"/>
</dbReference>
<feature type="domain" description="Beta-lactamase-related" evidence="1">
    <location>
        <begin position="92"/>
        <end position="356"/>
    </location>
</feature>
<dbReference type="InterPro" id="IPR001466">
    <property type="entry name" value="Beta-lactam-related"/>
</dbReference>
<dbReference type="RefSeq" id="WP_279964386.1">
    <property type="nucleotide sequence ID" value="NZ_CP122537.1"/>
</dbReference>
<protein>
    <submittedName>
        <fullName evidence="2">Serine hydrolase</fullName>
        <ecNumber evidence="2">3.-.-.-</ecNumber>
    </submittedName>
</protein>
<dbReference type="EC" id="3.-.-.-" evidence="2"/>
<sequence>MWHWLKRIGIALLALVVLAGGAAVWKREEIGRLMAVNSLFAPEKIVANFSNMDLAFLNLPLTEGPGAPLPRGADIPLPDGAEAWIAERDITALIVLHDGAVTHESYHLGTGPDDLRISWSVAKSFLSLLTGILVADGALTLDDAVTDHAPDLAGTAYDGATVEDVLQMESGVAFDEDYFDPDSDINRMGRVIALGGALDAFTAELQERVRGPGEAMQYVSIDTHVLGMVLRGATGRSIPDLMAEKLARPMGLGPAYYVTDGVGAAFVLGGLNMATRDYARMGLLVEQMGRIGGKQVVPADWVAKSTLPSARTAPGKMRYGYQWWMPRDAKRGEVMAQGVYGQFVYIDRTRDVVIAVNGADLGFRRDGVSEANIEMFRRIAAAQR</sequence>
<dbReference type="SUPFAM" id="SSF56601">
    <property type="entry name" value="beta-lactamase/transpeptidase-like"/>
    <property type="match status" value="1"/>
</dbReference>
<keyword evidence="3" id="KW-1185">Reference proteome</keyword>
<dbReference type="Pfam" id="PF00144">
    <property type="entry name" value="Beta-lactamase"/>
    <property type="match status" value="1"/>
</dbReference>
<evidence type="ECO:0000313" key="2">
    <source>
        <dbReference type="EMBL" id="WGH77781.1"/>
    </source>
</evidence>
<name>A0ABY8L910_9RHOB</name>
<keyword evidence="2" id="KW-0378">Hydrolase</keyword>
<dbReference type="InterPro" id="IPR012338">
    <property type="entry name" value="Beta-lactam/transpept-like"/>
</dbReference>
<gene>
    <name evidence="2" type="ORF">P8627_12155</name>
</gene>
<keyword evidence="2" id="KW-0808">Transferase</keyword>
<dbReference type="GO" id="GO:0016740">
    <property type="term" value="F:transferase activity"/>
    <property type="evidence" value="ECO:0007669"/>
    <property type="project" value="UniProtKB-KW"/>
</dbReference>
<dbReference type="EMBL" id="CP122537">
    <property type="protein sequence ID" value="WGH77781.1"/>
    <property type="molecule type" value="Genomic_DNA"/>
</dbReference>
<proteinExistence type="predicted"/>
<dbReference type="InterPro" id="IPR050789">
    <property type="entry name" value="Diverse_Enzym_Activities"/>
</dbReference>
<dbReference type="PANTHER" id="PTHR43283">
    <property type="entry name" value="BETA-LACTAMASE-RELATED"/>
    <property type="match status" value="1"/>
</dbReference>
<dbReference type="Proteomes" id="UP001243420">
    <property type="component" value="Chromosome"/>
</dbReference>
<accession>A0ABY8L910</accession>
<evidence type="ECO:0000259" key="1">
    <source>
        <dbReference type="Pfam" id="PF00144"/>
    </source>
</evidence>
<reference evidence="2 3" key="1">
    <citation type="submission" date="2023-04" db="EMBL/GenBank/DDBJ databases">
        <title>Jannaschia ovalis sp. nov., a marine bacterium isolated from sea tidal flat.</title>
        <authorList>
            <person name="Kwon D.Y."/>
            <person name="Kim J.-J."/>
        </authorList>
    </citation>
    <scope>NUCLEOTIDE SEQUENCE [LARGE SCALE GENOMIC DNA]</scope>
    <source>
        <strain evidence="2 3">GRR-S6-38</strain>
    </source>
</reference>
<evidence type="ECO:0000313" key="3">
    <source>
        <dbReference type="Proteomes" id="UP001243420"/>
    </source>
</evidence>
<dbReference type="GO" id="GO:0016787">
    <property type="term" value="F:hydrolase activity"/>
    <property type="evidence" value="ECO:0007669"/>
    <property type="project" value="UniProtKB-KW"/>
</dbReference>
<organism evidence="2 3">
    <name type="scientific">Jannaschia ovalis</name>
    <dbReference type="NCBI Taxonomy" id="3038773"/>
    <lineage>
        <taxon>Bacteria</taxon>
        <taxon>Pseudomonadati</taxon>
        <taxon>Pseudomonadota</taxon>
        <taxon>Alphaproteobacteria</taxon>
        <taxon>Rhodobacterales</taxon>
        <taxon>Roseobacteraceae</taxon>
        <taxon>Jannaschia</taxon>
    </lineage>
</organism>